<gene>
    <name evidence="2" type="ORF">STAS_05022</name>
</gene>
<protein>
    <submittedName>
        <fullName evidence="2">Calcium-dependent phosphotriesterase superfamily protein</fullName>
    </submittedName>
</protein>
<feature type="region of interest" description="Disordered" evidence="1">
    <location>
        <begin position="123"/>
        <end position="142"/>
    </location>
</feature>
<sequence length="184" mass="20535">MAFDVWEDEIHIFKPHKTIQEIARSLMGSVLSDASGIGKVGSSQEIITKNPDKGIITLRSEGQEEALGSENSEGKDKEDKSVGERGVVENDNNESQLMDITVQTDIIEGRALQRRKKAFVRKPRTQGKVGKVSAESEDKNGIEIDKRETESLKRNFDSLVGLEQEDNEKWDCNFLAKMAIQGDL</sequence>
<proteinExistence type="predicted"/>
<dbReference type="AlphaFoldDB" id="A0A5A7P8P8"/>
<dbReference type="EMBL" id="BKCP01003336">
    <property type="protein sequence ID" value="GER29185.1"/>
    <property type="molecule type" value="Genomic_DNA"/>
</dbReference>
<name>A0A5A7P8P8_STRAF</name>
<feature type="region of interest" description="Disordered" evidence="1">
    <location>
        <begin position="63"/>
        <end position="95"/>
    </location>
</feature>
<evidence type="ECO:0000256" key="1">
    <source>
        <dbReference type="SAM" id="MobiDB-lite"/>
    </source>
</evidence>
<evidence type="ECO:0000313" key="3">
    <source>
        <dbReference type="Proteomes" id="UP000325081"/>
    </source>
</evidence>
<accession>A0A5A7P8P8</accession>
<feature type="compositionally biased region" description="Basic and acidic residues" evidence="1">
    <location>
        <begin position="72"/>
        <end position="88"/>
    </location>
</feature>
<evidence type="ECO:0000313" key="2">
    <source>
        <dbReference type="EMBL" id="GER29185.1"/>
    </source>
</evidence>
<reference evidence="3" key="1">
    <citation type="journal article" date="2019" name="Curr. Biol.">
        <title>Genome Sequence of Striga asiatica Provides Insight into the Evolution of Plant Parasitism.</title>
        <authorList>
            <person name="Yoshida S."/>
            <person name="Kim S."/>
            <person name="Wafula E.K."/>
            <person name="Tanskanen J."/>
            <person name="Kim Y.M."/>
            <person name="Honaas L."/>
            <person name="Yang Z."/>
            <person name="Spallek T."/>
            <person name="Conn C.E."/>
            <person name="Ichihashi Y."/>
            <person name="Cheong K."/>
            <person name="Cui S."/>
            <person name="Der J.P."/>
            <person name="Gundlach H."/>
            <person name="Jiao Y."/>
            <person name="Hori C."/>
            <person name="Ishida J.K."/>
            <person name="Kasahara H."/>
            <person name="Kiba T."/>
            <person name="Kim M.S."/>
            <person name="Koo N."/>
            <person name="Laohavisit A."/>
            <person name="Lee Y.H."/>
            <person name="Lumba S."/>
            <person name="McCourt P."/>
            <person name="Mortimer J.C."/>
            <person name="Mutuku J.M."/>
            <person name="Nomura T."/>
            <person name="Sasaki-Sekimoto Y."/>
            <person name="Seto Y."/>
            <person name="Wang Y."/>
            <person name="Wakatake T."/>
            <person name="Sakakibara H."/>
            <person name="Demura T."/>
            <person name="Yamaguchi S."/>
            <person name="Yoneyama K."/>
            <person name="Manabe R.I."/>
            <person name="Nelson D.C."/>
            <person name="Schulman A.H."/>
            <person name="Timko M.P."/>
            <person name="dePamphilis C.W."/>
            <person name="Choi D."/>
            <person name="Shirasu K."/>
        </authorList>
    </citation>
    <scope>NUCLEOTIDE SEQUENCE [LARGE SCALE GENOMIC DNA]</scope>
    <source>
        <strain evidence="3">cv. UVA1</strain>
    </source>
</reference>
<comment type="caution">
    <text evidence="2">The sequence shown here is derived from an EMBL/GenBank/DDBJ whole genome shotgun (WGS) entry which is preliminary data.</text>
</comment>
<keyword evidence="3" id="KW-1185">Reference proteome</keyword>
<organism evidence="2 3">
    <name type="scientific">Striga asiatica</name>
    <name type="common">Asiatic witchweed</name>
    <name type="synonym">Buchnera asiatica</name>
    <dbReference type="NCBI Taxonomy" id="4170"/>
    <lineage>
        <taxon>Eukaryota</taxon>
        <taxon>Viridiplantae</taxon>
        <taxon>Streptophyta</taxon>
        <taxon>Embryophyta</taxon>
        <taxon>Tracheophyta</taxon>
        <taxon>Spermatophyta</taxon>
        <taxon>Magnoliopsida</taxon>
        <taxon>eudicotyledons</taxon>
        <taxon>Gunneridae</taxon>
        <taxon>Pentapetalae</taxon>
        <taxon>asterids</taxon>
        <taxon>lamiids</taxon>
        <taxon>Lamiales</taxon>
        <taxon>Orobanchaceae</taxon>
        <taxon>Buchnereae</taxon>
        <taxon>Striga</taxon>
    </lineage>
</organism>
<dbReference type="Proteomes" id="UP000325081">
    <property type="component" value="Unassembled WGS sequence"/>
</dbReference>